<organism evidence="5 7">
    <name type="scientific">Brevibacillus composti</name>
    <dbReference type="NCBI Taxonomy" id="2796470"/>
    <lineage>
        <taxon>Bacteria</taxon>
        <taxon>Bacillati</taxon>
        <taxon>Bacillota</taxon>
        <taxon>Bacilli</taxon>
        <taxon>Bacillales</taxon>
        <taxon>Paenibacillaceae</taxon>
        <taxon>Brevibacillus</taxon>
    </lineage>
</organism>
<evidence type="ECO:0000256" key="2">
    <source>
        <dbReference type="ARBA" id="ARBA00022679"/>
    </source>
</evidence>
<dbReference type="EMBL" id="CP066308">
    <property type="protein sequence ID" value="QQE72663.1"/>
    <property type="molecule type" value="Genomic_DNA"/>
</dbReference>
<dbReference type="Proteomes" id="UP000595847">
    <property type="component" value="Chromosome"/>
</dbReference>
<proteinExistence type="predicted"/>
<evidence type="ECO:0000259" key="4">
    <source>
        <dbReference type="Pfam" id="PF13439"/>
    </source>
</evidence>
<dbReference type="EC" id="2.4.-.-" evidence="6"/>
<evidence type="ECO:0000313" key="5">
    <source>
        <dbReference type="EMBL" id="QQE72663.1"/>
    </source>
</evidence>
<name>A0A7T5EHH1_9BACL</name>
<dbReference type="Gene3D" id="3.40.50.2000">
    <property type="entry name" value="Glycogen Phosphorylase B"/>
    <property type="match status" value="2"/>
</dbReference>
<dbReference type="PANTHER" id="PTHR12526:SF510">
    <property type="entry name" value="D-INOSITOL 3-PHOSPHATE GLYCOSYLTRANSFERASE"/>
    <property type="match status" value="1"/>
</dbReference>
<dbReference type="Pfam" id="PF00534">
    <property type="entry name" value="Glycos_transf_1"/>
    <property type="match status" value="1"/>
</dbReference>
<gene>
    <name evidence="5" type="ORF">JD108_11865</name>
    <name evidence="6" type="ORF">KDJ56_11810</name>
</gene>
<accession>A0A7T5EHH1</accession>
<feature type="domain" description="Glycosyl transferase family 1" evidence="3">
    <location>
        <begin position="215"/>
        <end position="364"/>
    </location>
</feature>
<dbReference type="EMBL" id="CP073708">
    <property type="protein sequence ID" value="QUO39741.1"/>
    <property type="molecule type" value="Genomic_DNA"/>
</dbReference>
<evidence type="ECO:0000313" key="7">
    <source>
        <dbReference type="Proteomes" id="UP000595847"/>
    </source>
</evidence>
<sequence>MKVLLTAYTAYPRIGGRSTVMNILKQCLEAAGHQVDILAHTPGLQEVYIVGRQRVQKYPLRKAVEAYLDRTLPFSFPDMTPWMRWRETERYTFEAAIRAMDLSAYDLIHTHDIMSSLACQRAIENIPIVASFHNLKSKEWQVNDQDGCKPSIETRYVSREEYFSVSRPAYTLVPCEWLRASFIELGAEPSRLHVVPYGILLQDFQQKAAAETELIKKSGVPVLLCPARLVPIKGHRYLLRALERLQREGRTFVCWIAGNGVLEQELKEEVRRRNLTESVRFLGGRTDLPAVMRLADVVVLPTLHDTSPLVIMEAQLSGLPVISTDVGGVKDLLLDDPAGMVGPGADAEYLYRAISQFIAEPEKWSRRAQLFRSRAEERWSDKRLAEETLSWYRTAIESFRGNPHAQKELKLDEELLRAVFESGSNPPALTEQGSIDGKVYGGEASVPFTVHLLDISWVTLQTAKTDAQGHFSFEHVPPGAYAVMGTDGTRWNALHVQVRARERSICHLSL</sequence>
<protein>
    <submittedName>
        <fullName evidence="5">Glycosyltransferase</fullName>
        <ecNumber evidence="6">2.4.-.-</ecNumber>
    </submittedName>
</protein>
<dbReference type="Gene3D" id="2.60.40.1120">
    <property type="entry name" value="Carboxypeptidase-like, regulatory domain"/>
    <property type="match status" value="1"/>
</dbReference>
<dbReference type="InterPro" id="IPR028098">
    <property type="entry name" value="Glyco_trans_4-like_N"/>
</dbReference>
<evidence type="ECO:0000259" key="3">
    <source>
        <dbReference type="Pfam" id="PF00534"/>
    </source>
</evidence>
<dbReference type="InterPro" id="IPR001296">
    <property type="entry name" value="Glyco_trans_1"/>
</dbReference>
<keyword evidence="8" id="KW-1185">Reference proteome</keyword>
<evidence type="ECO:0000313" key="6">
    <source>
        <dbReference type="EMBL" id="QUO39741.1"/>
    </source>
</evidence>
<keyword evidence="2 5" id="KW-0808">Transferase</keyword>
<dbReference type="Pfam" id="PF13439">
    <property type="entry name" value="Glyco_transf_4"/>
    <property type="match status" value="1"/>
</dbReference>
<keyword evidence="1 6" id="KW-0328">Glycosyltransferase</keyword>
<dbReference type="RefSeq" id="WP_198826296.1">
    <property type="nucleotide sequence ID" value="NZ_CP066308.1"/>
</dbReference>
<evidence type="ECO:0000313" key="8">
    <source>
        <dbReference type="Proteomes" id="UP000677234"/>
    </source>
</evidence>
<dbReference type="SUPFAM" id="SSF53756">
    <property type="entry name" value="UDP-Glycosyltransferase/glycogen phosphorylase"/>
    <property type="match status" value="1"/>
</dbReference>
<dbReference type="CDD" id="cd03801">
    <property type="entry name" value="GT4_PimA-like"/>
    <property type="match status" value="1"/>
</dbReference>
<evidence type="ECO:0000256" key="1">
    <source>
        <dbReference type="ARBA" id="ARBA00022676"/>
    </source>
</evidence>
<dbReference type="PANTHER" id="PTHR12526">
    <property type="entry name" value="GLYCOSYLTRANSFERASE"/>
    <property type="match status" value="1"/>
</dbReference>
<dbReference type="AlphaFoldDB" id="A0A7T5EHH1"/>
<reference evidence="6" key="2">
    <citation type="submission" date="2021-04" db="EMBL/GenBank/DDBJ databases">
        <title>Brevibacillus composti FJAT-54423, complete genome.</title>
        <authorList>
            <person name="Tang R."/>
        </authorList>
    </citation>
    <scope>NUCLEOTIDE SEQUENCE</scope>
    <source>
        <strain evidence="6">FJAT-54424</strain>
    </source>
</reference>
<dbReference type="Proteomes" id="UP000677234">
    <property type="component" value="Chromosome"/>
</dbReference>
<dbReference type="KEGG" id="bcop:JD108_11865"/>
<feature type="domain" description="Glycosyltransferase subfamily 4-like N-terminal" evidence="4">
    <location>
        <begin position="14"/>
        <end position="199"/>
    </location>
</feature>
<reference evidence="5 7" key="1">
    <citation type="submission" date="2020-12" db="EMBL/GenBank/DDBJ databases">
        <title>strain FJAT-54423T represents a novel species of the genus Brevibacillus.</title>
        <authorList>
            <person name="Tang R."/>
        </authorList>
    </citation>
    <scope>NUCLEOTIDE SEQUENCE [LARGE SCALE GENOMIC DNA]</scope>
    <source>
        <strain evidence="5 7">FJAT-54423</strain>
    </source>
</reference>
<dbReference type="GO" id="GO:0016757">
    <property type="term" value="F:glycosyltransferase activity"/>
    <property type="evidence" value="ECO:0007669"/>
    <property type="project" value="UniProtKB-KW"/>
</dbReference>
<dbReference type="SUPFAM" id="SSF117074">
    <property type="entry name" value="Hypothetical protein PA1324"/>
    <property type="match status" value="1"/>
</dbReference>